<organism evidence="1 2">
    <name type="scientific">Blepharisma stoltei</name>
    <dbReference type="NCBI Taxonomy" id="1481888"/>
    <lineage>
        <taxon>Eukaryota</taxon>
        <taxon>Sar</taxon>
        <taxon>Alveolata</taxon>
        <taxon>Ciliophora</taxon>
        <taxon>Postciliodesmatophora</taxon>
        <taxon>Heterotrichea</taxon>
        <taxon>Heterotrichida</taxon>
        <taxon>Blepharismidae</taxon>
        <taxon>Blepharisma</taxon>
    </lineage>
</organism>
<proteinExistence type="predicted"/>
<dbReference type="EMBL" id="CAJZBQ010000037">
    <property type="protein sequence ID" value="CAG9325189.1"/>
    <property type="molecule type" value="Genomic_DNA"/>
</dbReference>
<evidence type="ECO:0000313" key="2">
    <source>
        <dbReference type="Proteomes" id="UP001162131"/>
    </source>
</evidence>
<name>A0AAU9JKY8_9CILI</name>
<gene>
    <name evidence="1" type="ORF">BSTOLATCC_MIC37935</name>
</gene>
<evidence type="ECO:0000313" key="1">
    <source>
        <dbReference type="EMBL" id="CAG9325189.1"/>
    </source>
</evidence>
<accession>A0AAU9JKY8</accession>
<dbReference type="AlphaFoldDB" id="A0AAU9JKY8"/>
<keyword evidence="2" id="KW-1185">Reference proteome</keyword>
<protein>
    <submittedName>
        <fullName evidence="1">Uncharacterized protein</fullName>
    </submittedName>
</protein>
<comment type="caution">
    <text evidence="1">The sequence shown here is derived from an EMBL/GenBank/DDBJ whole genome shotgun (WGS) entry which is preliminary data.</text>
</comment>
<sequence length="72" mass="8038">MNSKRTLSSMPSDNMSIVSCYNIESCNTTQKTPTVLEYSFESQLISRSTARKSNFSLTSYSKAETSCKCSVF</sequence>
<reference evidence="1" key="1">
    <citation type="submission" date="2021-09" db="EMBL/GenBank/DDBJ databases">
        <authorList>
            <consortium name="AG Swart"/>
            <person name="Singh M."/>
            <person name="Singh A."/>
            <person name="Seah K."/>
            <person name="Emmerich C."/>
        </authorList>
    </citation>
    <scope>NUCLEOTIDE SEQUENCE</scope>
    <source>
        <strain evidence="1">ATCC30299</strain>
    </source>
</reference>
<dbReference type="Proteomes" id="UP001162131">
    <property type="component" value="Unassembled WGS sequence"/>
</dbReference>